<organism evidence="1 2">
    <name type="scientific">Rhodocytophaga rosea</name>
    <dbReference type="NCBI Taxonomy" id="2704465"/>
    <lineage>
        <taxon>Bacteria</taxon>
        <taxon>Pseudomonadati</taxon>
        <taxon>Bacteroidota</taxon>
        <taxon>Cytophagia</taxon>
        <taxon>Cytophagales</taxon>
        <taxon>Rhodocytophagaceae</taxon>
        <taxon>Rhodocytophaga</taxon>
    </lineage>
</organism>
<dbReference type="EMBL" id="CP048222">
    <property type="protein sequence ID" value="QHT69806.1"/>
    <property type="molecule type" value="Genomic_DNA"/>
</dbReference>
<evidence type="ECO:0000313" key="1">
    <source>
        <dbReference type="EMBL" id="QHT69806.1"/>
    </source>
</evidence>
<dbReference type="InterPro" id="IPR010287">
    <property type="entry name" value="DUF892_YciF-like"/>
</dbReference>
<dbReference type="CDD" id="cd07909">
    <property type="entry name" value="YciF"/>
    <property type="match status" value="1"/>
</dbReference>
<accession>A0A6C0GP47</accession>
<dbReference type="InterPro" id="IPR009078">
    <property type="entry name" value="Ferritin-like_SF"/>
</dbReference>
<protein>
    <submittedName>
        <fullName evidence="1">Ferritin-like domain-containing protein</fullName>
    </submittedName>
</protein>
<dbReference type="Pfam" id="PF05974">
    <property type="entry name" value="DUF892"/>
    <property type="match status" value="1"/>
</dbReference>
<dbReference type="InterPro" id="IPR012347">
    <property type="entry name" value="Ferritin-like"/>
</dbReference>
<dbReference type="InterPro" id="IPR047114">
    <property type="entry name" value="YciF"/>
</dbReference>
<dbReference type="Proteomes" id="UP000480178">
    <property type="component" value="Chromosome"/>
</dbReference>
<sequence>MSKLKNLEDLFEHELKDLYSAEKQLIEALPKMAKKANDPQLKQAFEKHLQETENQKERLDQIFGILNLSPGRLKCKAMEGLIEEGEDMIDENATPETKDAGLIASAQRIEHYEISGYGTAAHFAQRLEKKDVFKLLEQSLAEEQKTDTLLNDLAKSYINLKAMAGSSKTT</sequence>
<evidence type="ECO:0000313" key="2">
    <source>
        <dbReference type="Proteomes" id="UP000480178"/>
    </source>
</evidence>
<dbReference type="Gene3D" id="1.20.1260.10">
    <property type="match status" value="1"/>
</dbReference>
<dbReference type="AlphaFoldDB" id="A0A6C0GP47"/>
<dbReference type="SUPFAM" id="SSF47240">
    <property type="entry name" value="Ferritin-like"/>
    <property type="match status" value="1"/>
</dbReference>
<reference evidence="1 2" key="1">
    <citation type="submission" date="2020-01" db="EMBL/GenBank/DDBJ databases">
        <authorList>
            <person name="Kim M.K."/>
        </authorList>
    </citation>
    <scope>NUCLEOTIDE SEQUENCE [LARGE SCALE GENOMIC DNA]</scope>
    <source>
        <strain evidence="1 2">172606-1</strain>
    </source>
</reference>
<name>A0A6C0GP47_9BACT</name>
<gene>
    <name evidence="1" type="ORF">GXP67_25750</name>
</gene>
<proteinExistence type="predicted"/>
<dbReference type="PANTHER" id="PTHR30565:SF9">
    <property type="entry name" value="PROTEIN YCIF"/>
    <property type="match status" value="1"/>
</dbReference>
<dbReference type="PANTHER" id="PTHR30565">
    <property type="entry name" value="PROTEIN YCIF"/>
    <property type="match status" value="1"/>
</dbReference>
<dbReference type="RefSeq" id="WP_162445790.1">
    <property type="nucleotide sequence ID" value="NZ_CP048222.1"/>
</dbReference>
<dbReference type="KEGG" id="rhoz:GXP67_25750"/>
<keyword evidence="2" id="KW-1185">Reference proteome</keyword>